<name>A0ACB0Y4N2_MELEN</name>
<evidence type="ECO:0000313" key="2">
    <source>
        <dbReference type="Proteomes" id="UP001497535"/>
    </source>
</evidence>
<protein>
    <submittedName>
        <fullName evidence="1">Uncharacterized protein</fullName>
    </submittedName>
</protein>
<reference evidence="1" key="1">
    <citation type="submission" date="2023-11" db="EMBL/GenBank/DDBJ databases">
        <authorList>
            <person name="Poullet M."/>
        </authorList>
    </citation>
    <scope>NUCLEOTIDE SEQUENCE</scope>
    <source>
        <strain evidence="1">E1834</strain>
    </source>
</reference>
<sequence length="128" mass="15480">MPVKYKITKAKLSFFTPVIFLKMKTNRGKIDGKKEILLYFLRQPKKNKIRKEQKINKKNALCHQKNFFGRRRLCVSPKILFFPFKFLFPFIFFCIFNFLIYCFIFFCVYLAKETSFFNNFLSMLATGY</sequence>
<dbReference type="EMBL" id="CAVMJV010000005">
    <property type="protein sequence ID" value="CAK5030609.1"/>
    <property type="molecule type" value="Genomic_DNA"/>
</dbReference>
<keyword evidence="2" id="KW-1185">Reference proteome</keyword>
<accession>A0ACB0Y4N2</accession>
<evidence type="ECO:0000313" key="1">
    <source>
        <dbReference type="EMBL" id="CAK5030609.1"/>
    </source>
</evidence>
<dbReference type="Proteomes" id="UP001497535">
    <property type="component" value="Unassembled WGS sequence"/>
</dbReference>
<comment type="caution">
    <text evidence="1">The sequence shown here is derived from an EMBL/GenBank/DDBJ whole genome shotgun (WGS) entry which is preliminary data.</text>
</comment>
<organism evidence="1 2">
    <name type="scientific">Meloidogyne enterolobii</name>
    <name type="common">Root-knot nematode worm</name>
    <name type="synonym">Meloidogyne mayaguensis</name>
    <dbReference type="NCBI Taxonomy" id="390850"/>
    <lineage>
        <taxon>Eukaryota</taxon>
        <taxon>Metazoa</taxon>
        <taxon>Ecdysozoa</taxon>
        <taxon>Nematoda</taxon>
        <taxon>Chromadorea</taxon>
        <taxon>Rhabditida</taxon>
        <taxon>Tylenchina</taxon>
        <taxon>Tylenchomorpha</taxon>
        <taxon>Tylenchoidea</taxon>
        <taxon>Meloidogynidae</taxon>
        <taxon>Meloidogyninae</taxon>
        <taxon>Meloidogyne</taxon>
    </lineage>
</organism>
<proteinExistence type="predicted"/>
<gene>
    <name evidence="1" type="ORF">MENTE1834_LOCUS7268</name>
</gene>